<evidence type="ECO:0000313" key="1">
    <source>
        <dbReference type="EMBL" id="KAF4452366.1"/>
    </source>
</evidence>
<keyword evidence="2" id="KW-1185">Reference proteome</keyword>
<gene>
    <name evidence="1" type="ORF">F53441_4775</name>
</gene>
<dbReference type="Proteomes" id="UP000605986">
    <property type="component" value="Unassembled WGS sequence"/>
</dbReference>
<reference evidence="1" key="1">
    <citation type="submission" date="2020-01" db="EMBL/GenBank/DDBJ databases">
        <title>Identification and distribution of gene clusters putatively required for synthesis of sphingolipid metabolism inhibitors in phylogenetically diverse species of the filamentous fungus Fusarium.</title>
        <authorList>
            <person name="Kim H.-S."/>
            <person name="Busman M."/>
            <person name="Brown D.W."/>
            <person name="Divon H."/>
            <person name="Uhlig S."/>
            <person name="Proctor R.H."/>
        </authorList>
    </citation>
    <scope>NUCLEOTIDE SEQUENCE</scope>
    <source>
        <strain evidence="1">NRRL 53441</strain>
    </source>
</reference>
<sequence>MNPNVELVDGYNPPNEEWTKNYQDMGGDEYWGESSKVFEVLESRGLNGDVKPLFALDAESGKPYTLLELNGTFYFFNADDDSLERITYPQELGEILGTITDPDSGLNDISTAGV</sequence>
<organism evidence="1 2">
    <name type="scientific">Fusarium austroafricanum</name>
    <dbReference type="NCBI Taxonomy" id="2364996"/>
    <lineage>
        <taxon>Eukaryota</taxon>
        <taxon>Fungi</taxon>
        <taxon>Dikarya</taxon>
        <taxon>Ascomycota</taxon>
        <taxon>Pezizomycotina</taxon>
        <taxon>Sordariomycetes</taxon>
        <taxon>Hypocreomycetidae</taxon>
        <taxon>Hypocreales</taxon>
        <taxon>Nectriaceae</taxon>
        <taxon>Fusarium</taxon>
        <taxon>Fusarium concolor species complex</taxon>
    </lineage>
</organism>
<comment type="caution">
    <text evidence="1">The sequence shown here is derived from an EMBL/GenBank/DDBJ whole genome shotgun (WGS) entry which is preliminary data.</text>
</comment>
<dbReference type="OrthoDB" id="4678058at2759"/>
<name>A0A8H4KM76_9HYPO</name>
<accession>A0A8H4KM76</accession>
<dbReference type="EMBL" id="JAADJG010000189">
    <property type="protein sequence ID" value="KAF4452366.1"/>
    <property type="molecule type" value="Genomic_DNA"/>
</dbReference>
<dbReference type="AlphaFoldDB" id="A0A8H4KM76"/>
<evidence type="ECO:0000313" key="2">
    <source>
        <dbReference type="Proteomes" id="UP000605986"/>
    </source>
</evidence>
<protein>
    <submittedName>
        <fullName evidence="1">Uncharacterized protein</fullName>
    </submittedName>
</protein>
<proteinExistence type="predicted"/>